<comment type="caution">
    <text evidence="1">The sequence shown here is derived from an EMBL/GenBank/DDBJ whole genome shotgun (WGS) entry which is preliminary data.</text>
</comment>
<proteinExistence type="predicted"/>
<protein>
    <submittedName>
        <fullName evidence="1">Uncharacterized protein</fullName>
    </submittedName>
</protein>
<organism evidence="1 2">
    <name type="scientific">Rufibacter immobilis</name>
    <dbReference type="NCBI Taxonomy" id="1348778"/>
    <lineage>
        <taxon>Bacteria</taxon>
        <taxon>Pseudomonadati</taxon>
        <taxon>Bacteroidota</taxon>
        <taxon>Cytophagia</taxon>
        <taxon>Cytophagales</taxon>
        <taxon>Hymenobacteraceae</taxon>
        <taxon>Rufibacter</taxon>
    </lineage>
</organism>
<dbReference type="EMBL" id="RJJE01000017">
    <property type="protein sequence ID" value="RNI27177.1"/>
    <property type="molecule type" value="Genomic_DNA"/>
</dbReference>
<dbReference type="AlphaFoldDB" id="A0A3M9MPP4"/>
<dbReference type="Proteomes" id="UP000271010">
    <property type="component" value="Unassembled WGS sequence"/>
</dbReference>
<accession>A0A3M9MPP4</accession>
<sequence>MDGFSREEYERGEEPQEVHLLSHIAHYWLQTLQNLGSTPDARLSCLQRQVTSLQIESYSYWNSPKPDLFTYLRSFYDFRDSLLEIGSTLNII</sequence>
<gene>
    <name evidence="1" type="ORF">EFA69_13500</name>
</gene>
<evidence type="ECO:0000313" key="2">
    <source>
        <dbReference type="Proteomes" id="UP000271010"/>
    </source>
</evidence>
<evidence type="ECO:0000313" key="1">
    <source>
        <dbReference type="EMBL" id="RNI27177.1"/>
    </source>
</evidence>
<reference evidence="1 2" key="1">
    <citation type="submission" date="2018-11" db="EMBL/GenBank/DDBJ databases">
        <title>Rufibacter latericius sp. nov., isolated from water in Baiyang Lake.</title>
        <authorList>
            <person name="Yang Y."/>
        </authorList>
    </citation>
    <scope>NUCLEOTIDE SEQUENCE [LARGE SCALE GENOMIC DNA]</scope>
    <source>
        <strain evidence="1 2">MCC P1</strain>
    </source>
</reference>
<keyword evidence="2" id="KW-1185">Reference proteome</keyword>
<name>A0A3M9MPP4_9BACT</name>